<dbReference type="EMBL" id="GG738862">
    <property type="protein sequence ID" value="EFC45686.1"/>
    <property type="molecule type" value="Genomic_DNA"/>
</dbReference>
<dbReference type="KEGG" id="ngr:NAEGRDRAFT_66447"/>
<sequence>MTLKKVYGSFNQTKDIEKTQQYCFECQIEAVGDYEKISESGIAEDWAILSFENYMEYGSPNYLIPSPSQVLKVNPQNSETIPDNYSCFVFGLSIPSPYMKSDIEKCKDTGVPYEQILRLIPDTQFSMSLGWLSDKRISDFIIPHFVNTCSSNSGSPLLTCNITVSDVMRLPVNDPLQKPQNVRDFIKSQTFNNKVIGIHCSHNEEINYACSVLKWFLPYYQIVFSQNRERFTEDDVEMIENEYVEYQNSQFN</sequence>
<accession>D2VC49</accession>
<dbReference type="Proteomes" id="UP000006671">
    <property type="component" value="Unassembled WGS sequence"/>
</dbReference>
<evidence type="ECO:0000313" key="2">
    <source>
        <dbReference type="Proteomes" id="UP000006671"/>
    </source>
</evidence>
<protein>
    <submittedName>
        <fullName evidence="1">Predicted protein</fullName>
    </submittedName>
</protein>
<dbReference type="RefSeq" id="XP_002678430.1">
    <property type="nucleotide sequence ID" value="XM_002678384.1"/>
</dbReference>
<dbReference type="GeneID" id="8849201"/>
<dbReference type="AlphaFoldDB" id="D2VC49"/>
<keyword evidence="2" id="KW-1185">Reference proteome</keyword>
<reference evidence="1 2" key="1">
    <citation type="journal article" date="2010" name="Cell">
        <title>The genome of Naegleria gruberi illuminates early eukaryotic versatility.</title>
        <authorList>
            <person name="Fritz-Laylin L.K."/>
            <person name="Prochnik S.E."/>
            <person name="Ginger M.L."/>
            <person name="Dacks J.B."/>
            <person name="Carpenter M.L."/>
            <person name="Field M.C."/>
            <person name="Kuo A."/>
            <person name="Paredez A."/>
            <person name="Chapman J."/>
            <person name="Pham J."/>
            <person name="Shu S."/>
            <person name="Neupane R."/>
            <person name="Cipriano M."/>
            <person name="Mancuso J."/>
            <person name="Tu H."/>
            <person name="Salamov A."/>
            <person name="Lindquist E."/>
            <person name="Shapiro H."/>
            <person name="Lucas S."/>
            <person name="Grigoriev I.V."/>
            <person name="Cande W.Z."/>
            <person name="Fulton C."/>
            <person name="Rokhsar D.S."/>
            <person name="Dawson S.C."/>
        </authorList>
    </citation>
    <scope>NUCLEOTIDE SEQUENCE [LARGE SCALE GENOMIC DNA]</scope>
    <source>
        <strain evidence="1 2">NEG-M</strain>
    </source>
</reference>
<name>D2VC49_NAEGR</name>
<proteinExistence type="predicted"/>
<organism evidence="2">
    <name type="scientific">Naegleria gruberi</name>
    <name type="common">Amoeba</name>
    <dbReference type="NCBI Taxonomy" id="5762"/>
    <lineage>
        <taxon>Eukaryota</taxon>
        <taxon>Discoba</taxon>
        <taxon>Heterolobosea</taxon>
        <taxon>Tetramitia</taxon>
        <taxon>Eutetramitia</taxon>
        <taxon>Vahlkampfiidae</taxon>
        <taxon>Naegleria</taxon>
    </lineage>
</organism>
<gene>
    <name evidence="1" type="ORF">NAEGRDRAFT_66447</name>
</gene>
<dbReference type="InParanoid" id="D2VC49"/>
<evidence type="ECO:0000313" key="1">
    <source>
        <dbReference type="EMBL" id="EFC45686.1"/>
    </source>
</evidence>
<dbReference type="VEuPathDB" id="AmoebaDB:NAEGRDRAFT_66447"/>